<accession>A0AAX2H9E2</accession>
<dbReference type="Gene3D" id="2.60.40.2040">
    <property type="entry name" value="CFA/I fimbrial subunit E, pilin domain"/>
    <property type="match status" value="1"/>
</dbReference>
<protein>
    <recommendedName>
        <fullName evidence="4">Adhesin</fullName>
    </recommendedName>
</protein>
<dbReference type="Proteomes" id="UP000219564">
    <property type="component" value="Unassembled WGS sequence"/>
</dbReference>
<feature type="signal peptide" evidence="1">
    <location>
        <begin position="1"/>
        <end position="25"/>
    </location>
</feature>
<evidence type="ECO:0000256" key="1">
    <source>
        <dbReference type="SAM" id="SignalP"/>
    </source>
</evidence>
<keyword evidence="1" id="KW-0732">Signal</keyword>
<comment type="caution">
    <text evidence="2">The sequence shown here is derived from an EMBL/GenBank/DDBJ whole genome shotgun (WGS) entry which is preliminary data.</text>
</comment>
<evidence type="ECO:0008006" key="4">
    <source>
        <dbReference type="Google" id="ProtNLM"/>
    </source>
</evidence>
<gene>
    <name evidence="2" type="ORF">PLUA15_350003</name>
</gene>
<reference evidence="2 3" key="1">
    <citation type="submission" date="2017-08" db="EMBL/GenBank/DDBJ databases">
        <authorList>
            <person name="Chaillou S."/>
        </authorList>
    </citation>
    <scope>NUCLEOTIDE SEQUENCE [LARGE SCALE GENOMIC DNA]</scope>
    <source>
        <strain evidence="2 3">MFPA15A1205</strain>
    </source>
</reference>
<proteinExistence type="predicted"/>
<sequence length="162" mass="17878">MFQTRLRAVLLTATALSLCTSVTYAAREEHQFDVSVTIPTFEFYAIPADPEFVLREQPMRWNLVSSTLEPLRTQFDMISSAGAMTARLGYEPVLSNGNTTFALRVTFNEQVLTLFDSVVVSAADAYNGIRVPVRIDALPPAEGFEPGDYYGSVQLIFDTAAP</sequence>
<dbReference type="EMBL" id="OBKZ01000029">
    <property type="protein sequence ID" value="SOB53433.1"/>
    <property type="molecule type" value="Genomic_DNA"/>
</dbReference>
<organism evidence="2 3">
    <name type="scientific">Pseudomonas lundensis</name>
    <dbReference type="NCBI Taxonomy" id="86185"/>
    <lineage>
        <taxon>Bacteria</taxon>
        <taxon>Pseudomonadati</taxon>
        <taxon>Pseudomonadota</taxon>
        <taxon>Gammaproteobacteria</taxon>
        <taxon>Pseudomonadales</taxon>
        <taxon>Pseudomonadaceae</taxon>
        <taxon>Pseudomonas</taxon>
    </lineage>
</organism>
<dbReference type="AlphaFoldDB" id="A0AAX2H9E2"/>
<dbReference type="RefSeq" id="WP_047277152.1">
    <property type="nucleotide sequence ID" value="NZ_JAAQYE010000015.1"/>
</dbReference>
<evidence type="ECO:0000313" key="2">
    <source>
        <dbReference type="EMBL" id="SOB53433.1"/>
    </source>
</evidence>
<name>A0AAX2H9E2_9PSED</name>
<feature type="chain" id="PRO_5043746466" description="Adhesin" evidence="1">
    <location>
        <begin position="26"/>
        <end position="162"/>
    </location>
</feature>
<evidence type="ECO:0000313" key="3">
    <source>
        <dbReference type="Proteomes" id="UP000219564"/>
    </source>
</evidence>